<feature type="compositionally biased region" description="Basic and acidic residues" evidence="1">
    <location>
        <begin position="22"/>
        <end position="54"/>
    </location>
</feature>
<evidence type="ECO:0000313" key="3">
    <source>
        <dbReference type="Proteomes" id="UP001162029"/>
    </source>
</evidence>
<feature type="region of interest" description="Disordered" evidence="1">
    <location>
        <begin position="132"/>
        <end position="228"/>
    </location>
</feature>
<organism evidence="2 3">
    <name type="scientific">Peronospora destructor</name>
    <dbReference type="NCBI Taxonomy" id="86335"/>
    <lineage>
        <taxon>Eukaryota</taxon>
        <taxon>Sar</taxon>
        <taxon>Stramenopiles</taxon>
        <taxon>Oomycota</taxon>
        <taxon>Peronosporomycetes</taxon>
        <taxon>Peronosporales</taxon>
        <taxon>Peronosporaceae</taxon>
        <taxon>Peronospora</taxon>
    </lineage>
</organism>
<accession>A0AAV0TR62</accession>
<dbReference type="AlphaFoldDB" id="A0AAV0TR62"/>
<protein>
    <submittedName>
        <fullName evidence="2">Uncharacterized protein</fullName>
    </submittedName>
</protein>
<reference evidence="2" key="1">
    <citation type="submission" date="2022-12" db="EMBL/GenBank/DDBJ databases">
        <authorList>
            <person name="Webb A."/>
        </authorList>
    </citation>
    <scope>NUCLEOTIDE SEQUENCE</scope>
    <source>
        <strain evidence="2">Pd1</strain>
    </source>
</reference>
<name>A0AAV0TR62_9STRA</name>
<evidence type="ECO:0000313" key="2">
    <source>
        <dbReference type="EMBL" id="CAI5726147.1"/>
    </source>
</evidence>
<sequence>MEEKEKNEEKKDEEMEENTETEENKTETKEKKMVQVGVEKEESVEKDEAKKNEVENNDAEIAMAFAEQVYLFCQHVVTDAEKREQPEARRKGVELLHFVRTLTETLCKASMPKEVTLLQKIQEAEMEAAARKEEKEAACNEKAMRNDTVEESTAHENDDQAIEATAFGPHASSSKTANDTFQTPRIEKVELKYAKQIRQEEARPSLMTGEDGPTGVGRPISCRTPQTR</sequence>
<evidence type="ECO:0000256" key="1">
    <source>
        <dbReference type="SAM" id="MobiDB-lite"/>
    </source>
</evidence>
<feature type="compositionally biased region" description="Basic and acidic residues" evidence="1">
    <location>
        <begin position="132"/>
        <end position="158"/>
    </location>
</feature>
<dbReference type="Proteomes" id="UP001162029">
    <property type="component" value="Unassembled WGS sequence"/>
</dbReference>
<comment type="caution">
    <text evidence="2">The sequence shown here is derived from an EMBL/GenBank/DDBJ whole genome shotgun (WGS) entry which is preliminary data.</text>
</comment>
<feature type="region of interest" description="Disordered" evidence="1">
    <location>
        <begin position="1"/>
        <end position="55"/>
    </location>
</feature>
<feature type="compositionally biased region" description="Basic and acidic residues" evidence="1">
    <location>
        <begin position="185"/>
        <end position="203"/>
    </location>
</feature>
<feature type="compositionally biased region" description="Basic and acidic residues" evidence="1">
    <location>
        <begin position="1"/>
        <end position="13"/>
    </location>
</feature>
<feature type="compositionally biased region" description="Polar residues" evidence="1">
    <location>
        <begin position="171"/>
        <end position="183"/>
    </location>
</feature>
<gene>
    <name evidence="2" type="ORF">PDE001_LOCUS3511</name>
</gene>
<proteinExistence type="predicted"/>
<keyword evidence="3" id="KW-1185">Reference proteome</keyword>
<dbReference type="EMBL" id="CANTFM010000598">
    <property type="protein sequence ID" value="CAI5726147.1"/>
    <property type="molecule type" value="Genomic_DNA"/>
</dbReference>